<dbReference type="Proteomes" id="UP001152797">
    <property type="component" value="Unassembled WGS sequence"/>
</dbReference>
<reference evidence="2" key="1">
    <citation type="submission" date="2022-10" db="EMBL/GenBank/DDBJ databases">
        <authorList>
            <person name="Chen Y."/>
            <person name="Dougan E. K."/>
            <person name="Chan C."/>
            <person name="Rhodes N."/>
            <person name="Thang M."/>
        </authorList>
    </citation>
    <scope>NUCLEOTIDE SEQUENCE</scope>
</reference>
<name>A0A9P1G026_9DINO</name>
<keyword evidence="4" id="KW-1185">Reference proteome</keyword>
<accession>A0A9P1G026</accession>
<evidence type="ECO:0000313" key="3">
    <source>
        <dbReference type="EMBL" id="CAL1149379.1"/>
    </source>
</evidence>
<evidence type="ECO:0000313" key="4">
    <source>
        <dbReference type="Proteomes" id="UP001152797"/>
    </source>
</evidence>
<dbReference type="EMBL" id="CAMXCT020002146">
    <property type="protein sequence ID" value="CAL1149379.1"/>
    <property type="molecule type" value="Genomic_DNA"/>
</dbReference>
<dbReference type="AlphaFoldDB" id="A0A9P1G026"/>
<reference evidence="3" key="2">
    <citation type="submission" date="2024-04" db="EMBL/GenBank/DDBJ databases">
        <authorList>
            <person name="Chen Y."/>
            <person name="Shah S."/>
            <person name="Dougan E. K."/>
            <person name="Thang M."/>
            <person name="Chan C."/>
        </authorList>
    </citation>
    <scope>NUCLEOTIDE SEQUENCE [LARGE SCALE GENOMIC DNA]</scope>
</reference>
<protein>
    <submittedName>
        <fullName evidence="2">Uncharacterized protein</fullName>
    </submittedName>
</protein>
<feature type="region of interest" description="Disordered" evidence="1">
    <location>
        <begin position="17"/>
        <end position="37"/>
    </location>
</feature>
<evidence type="ECO:0000313" key="2">
    <source>
        <dbReference type="EMBL" id="CAI3996004.1"/>
    </source>
</evidence>
<comment type="caution">
    <text evidence="2">The sequence shown here is derived from an EMBL/GenBank/DDBJ whole genome shotgun (WGS) entry which is preliminary data.</text>
</comment>
<evidence type="ECO:0000256" key="1">
    <source>
        <dbReference type="SAM" id="MobiDB-lite"/>
    </source>
</evidence>
<sequence length="226" mass="24871">MVLQWFPSPGCPPLDPAASVSCGDGDGDGPSSNPGASWSILEMGHGSVLKKADGKPCDEAVPCWMVRLLRHAAKVETYPSVNRYIHGRRVQVWQGSLGSPNLQSQQQELLWWIRSPAARLAANVVQDPGAAQQVMADLRSAVNVLVLISASMAFLKLCLNMMRSLQRLNHDRRALRWPEDPKAPLRGSEVTRSAFKEAMELANSPACRLARRLPQSWVVERGTIEL</sequence>
<proteinExistence type="predicted"/>
<dbReference type="EMBL" id="CAMXCT030002146">
    <property type="protein sequence ID" value="CAL4783316.1"/>
    <property type="molecule type" value="Genomic_DNA"/>
</dbReference>
<organism evidence="2">
    <name type="scientific">Cladocopium goreaui</name>
    <dbReference type="NCBI Taxonomy" id="2562237"/>
    <lineage>
        <taxon>Eukaryota</taxon>
        <taxon>Sar</taxon>
        <taxon>Alveolata</taxon>
        <taxon>Dinophyceae</taxon>
        <taxon>Suessiales</taxon>
        <taxon>Symbiodiniaceae</taxon>
        <taxon>Cladocopium</taxon>
    </lineage>
</organism>
<dbReference type="EMBL" id="CAMXCT010002146">
    <property type="protein sequence ID" value="CAI3996004.1"/>
    <property type="molecule type" value="Genomic_DNA"/>
</dbReference>
<gene>
    <name evidence="2" type="ORF">C1SCF055_LOCUS22518</name>
</gene>